<evidence type="ECO:0000313" key="8">
    <source>
        <dbReference type="Proteomes" id="UP000287527"/>
    </source>
</evidence>
<dbReference type="GO" id="GO:0015385">
    <property type="term" value="F:sodium:proton antiporter activity"/>
    <property type="evidence" value="ECO:0007669"/>
    <property type="project" value="UniProtKB-UniRule"/>
</dbReference>
<evidence type="ECO:0000313" key="7">
    <source>
        <dbReference type="EMBL" id="RWX00475.1"/>
    </source>
</evidence>
<comment type="caution">
    <text evidence="7">The sequence shown here is derived from an EMBL/GenBank/DDBJ whole genome shotgun (WGS) entry which is preliminary data.</text>
</comment>
<feature type="transmembrane region" description="Helical" evidence="6">
    <location>
        <begin position="383"/>
        <end position="409"/>
    </location>
</feature>
<name>A0A3S3QSE8_9FLAO</name>
<dbReference type="NCBIfam" id="TIGR00773">
    <property type="entry name" value="NhaA"/>
    <property type="match status" value="1"/>
</dbReference>
<keyword evidence="6" id="KW-0406">Ion transport</keyword>
<dbReference type="OrthoDB" id="9808135at2"/>
<evidence type="ECO:0000256" key="4">
    <source>
        <dbReference type="ARBA" id="ARBA00022989"/>
    </source>
</evidence>
<dbReference type="EMBL" id="SBII01000005">
    <property type="protein sequence ID" value="RWX00475.1"/>
    <property type="molecule type" value="Genomic_DNA"/>
</dbReference>
<keyword evidence="2 6" id="KW-1003">Cell membrane</keyword>
<keyword evidence="5 6" id="KW-0472">Membrane</keyword>
<sequence length="450" mass="49101">MENKLQITPVDKWFINPLKEFISNSVMGGITLFIAAVIAVIMANSPWSDWYLNLWKYKIAITLNGNTFLDYDIQHWINDGLVAVFFFVLGLELKREMVAGQLSGLKNATLPIIVGVSGMVFPAMIFLLLNGTSSEASTGWGIPMACDIAFILGVLYLLGDKVPASVKIFFTAFGIVDDLGAILIIALFYTDQISYVHLIIGLSFFLVLILANKLGVRNTLFYAVVGILGVWVPFLLSGIHATIAAVLVAFTIPVSTKISEQGFLNKIKKFSIRLNDANTTDTSAVTKEQLHILGEMKTLTKHAMTPLQRLEHDLHPVVSFIVMPLFALANAGVVFTLDLDSLLANNIFTGIVFGLIIGKFLGIFGVTAILVKLKMAKLPRNMTLRHLFGISILSGIGFTMCLFITGLAYNDDVHIAQAKLGIFTASILAGILGYIILKTGPAKKIITKNT</sequence>
<evidence type="ECO:0000256" key="1">
    <source>
        <dbReference type="ARBA" id="ARBA00004429"/>
    </source>
</evidence>
<feature type="transmembrane region" description="Helical" evidence="6">
    <location>
        <begin position="314"/>
        <end position="335"/>
    </location>
</feature>
<feature type="transmembrane region" description="Helical" evidence="6">
    <location>
        <begin position="105"/>
        <end position="128"/>
    </location>
</feature>
<comment type="catalytic activity">
    <reaction evidence="6">
        <text>Na(+)(in) + 2 H(+)(out) = Na(+)(out) + 2 H(+)(in)</text>
        <dbReference type="Rhea" id="RHEA:29251"/>
        <dbReference type="ChEBI" id="CHEBI:15378"/>
        <dbReference type="ChEBI" id="CHEBI:29101"/>
    </reaction>
</comment>
<protein>
    <recommendedName>
        <fullName evidence="6">Na(+)/H(+) antiporter NhaA</fullName>
    </recommendedName>
    <alternativeName>
        <fullName evidence="6">Sodium/proton antiporter NhaA</fullName>
    </alternativeName>
</protein>
<feature type="transmembrane region" description="Helical" evidence="6">
    <location>
        <begin position="347"/>
        <end position="371"/>
    </location>
</feature>
<comment type="function">
    <text evidence="6">Na(+)/H(+) antiporter that extrudes sodium in exchange for external protons.</text>
</comment>
<comment type="similarity">
    <text evidence="6">Belongs to the NhaA Na(+)/H(+) (TC 2.A.33) antiporter family.</text>
</comment>
<proteinExistence type="inferred from homology"/>
<evidence type="ECO:0000256" key="3">
    <source>
        <dbReference type="ARBA" id="ARBA00022692"/>
    </source>
</evidence>
<evidence type="ECO:0000256" key="5">
    <source>
        <dbReference type="ARBA" id="ARBA00023136"/>
    </source>
</evidence>
<keyword evidence="3 6" id="KW-0812">Transmembrane</keyword>
<keyword evidence="6" id="KW-0915">Sodium</keyword>
<dbReference type="InterPro" id="IPR023171">
    <property type="entry name" value="Na/H_antiporter_dom_sf"/>
</dbReference>
<keyword evidence="6" id="KW-0739">Sodium transport</keyword>
<dbReference type="GO" id="GO:0005886">
    <property type="term" value="C:plasma membrane"/>
    <property type="evidence" value="ECO:0007669"/>
    <property type="project" value="UniProtKB-SubCell"/>
</dbReference>
<keyword evidence="6" id="KW-0813">Transport</keyword>
<dbReference type="Proteomes" id="UP000287527">
    <property type="component" value="Unassembled WGS sequence"/>
</dbReference>
<feature type="transmembrane region" description="Helical" evidence="6">
    <location>
        <begin position="140"/>
        <end position="159"/>
    </location>
</feature>
<dbReference type="Gene3D" id="1.20.1530.10">
    <property type="entry name" value="Na+/H+ antiporter like domain"/>
    <property type="match status" value="1"/>
</dbReference>
<feature type="transmembrane region" description="Helical" evidence="6">
    <location>
        <begin position="21"/>
        <end position="43"/>
    </location>
</feature>
<dbReference type="RefSeq" id="WP_128389704.1">
    <property type="nucleotide sequence ID" value="NZ_SBII01000005.1"/>
</dbReference>
<dbReference type="AlphaFoldDB" id="A0A3S3QSE8"/>
<dbReference type="Pfam" id="PF06965">
    <property type="entry name" value="Na_H_antiport_1"/>
    <property type="match status" value="1"/>
</dbReference>
<feature type="transmembrane region" description="Helical" evidence="6">
    <location>
        <begin position="415"/>
        <end position="437"/>
    </location>
</feature>
<evidence type="ECO:0000256" key="6">
    <source>
        <dbReference type="HAMAP-Rule" id="MF_01844"/>
    </source>
</evidence>
<dbReference type="GO" id="GO:0006885">
    <property type="term" value="P:regulation of pH"/>
    <property type="evidence" value="ECO:0007669"/>
    <property type="project" value="UniProtKB-UniRule"/>
</dbReference>
<comment type="subcellular location">
    <subcellularLocation>
        <location evidence="1">Cell inner membrane</location>
        <topology evidence="1">Multi-pass membrane protein</topology>
    </subcellularLocation>
    <subcellularLocation>
        <location evidence="6">Cell membrane</location>
        <topology evidence="6">Multi-pass membrane protein</topology>
    </subcellularLocation>
</comment>
<keyword evidence="4 6" id="KW-1133">Transmembrane helix</keyword>
<accession>A0A3S3QSE8</accession>
<dbReference type="PANTHER" id="PTHR30341:SF0">
    <property type="entry name" value="NA(+)_H(+) ANTIPORTER NHAA"/>
    <property type="match status" value="1"/>
</dbReference>
<dbReference type="PANTHER" id="PTHR30341">
    <property type="entry name" value="SODIUM ION/PROTON ANTIPORTER NHAA-RELATED"/>
    <property type="match status" value="1"/>
</dbReference>
<feature type="transmembrane region" description="Helical" evidence="6">
    <location>
        <begin position="195"/>
        <end position="212"/>
    </location>
</feature>
<dbReference type="HAMAP" id="MF_01844">
    <property type="entry name" value="NhaA"/>
    <property type="match status" value="1"/>
</dbReference>
<dbReference type="InterPro" id="IPR004670">
    <property type="entry name" value="NhaA"/>
</dbReference>
<keyword evidence="8" id="KW-1185">Reference proteome</keyword>
<organism evidence="7 8">
    <name type="scientific">Flavobacterium cerinum</name>
    <dbReference type="NCBI Taxonomy" id="2502784"/>
    <lineage>
        <taxon>Bacteria</taxon>
        <taxon>Pseudomonadati</taxon>
        <taxon>Bacteroidota</taxon>
        <taxon>Flavobacteriia</taxon>
        <taxon>Flavobacteriales</taxon>
        <taxon>Flavobacteriaceae</taxon>
        <taxon>Flavobacterium</taxon>
    </lineage>
</organism>
<feature type="transmembrane region" description="Helical" evidence="6">
    <location>
        <begin position="168"/>
        <end position="189"/>
    </location>
</feature>
<keyword evidence="6" id="KW-0050">Antiport</keyword>
<gene>
    <name evidence="6 7" type="primary">nhaA</name>
    <name evidence="7" type="ORF">EPI11_09375</name>
</gene>
<evidence type="ECO:0000256" key="2">
    <source>
        <dbReference type="ARBA" id="ARBA00022475"/>
    </source>
</evidence>
<reference evidence="7 8" key="1">
    <citation type="submission" date="2019-01" db="EMBL/GenBank/DDBJ databases">
        <title>Flavobacterium sp. nov.,isolated from freshwater.</title>
        <authorList>
            <person name="Zhang R."/>
            <person name="Du Z.-J."/>
        </authorList>
    </citation>
    <scope>NUCLEOTIDE SEQUENCE [LARGE SCALE GENOMIC DNA]</scope>
    <source>
        <strain evidence="7 8">1E403</strain>
    </source>
</reference>